<dbReference type="Proteomes" id="UP000253094">
    <property type="component" value="Unassembled WGS sequence"/>
</dbReference>
<dbReference type="AlphaFoldDB" id="A0A367FLR0"/>
<keyword evidence="2" id="KW-1185">Reference proteome</keyword>
<accession>A0A367FLR0</accession>
<organism evidence="1 2">
    <name type="scientific">Sphaerisporangium album</name>
    <dbReference type="NCBI Taxonomy" id="509200"/>
    <lineage>
        <taxon>Bacteria</taxon>
        <taxon>Bacillati</taxon>
        <taxon>Actinomycetota</taxon>
        <taxon>Actinomycetes</taxon>
        <taxon>Streptosporangiales</taxon>
        <taxon>Streptosporangiaceae</taxon>
        <taxon>Sphaerisporangium</taxon>
    </lineage>
</organism>
<proteinExistence type="predicted"/>
<gene>
    <name evidence="1" type="ORF">DQ384_11530</name>
</gene>
<name>A0A367FLR0_9ACTN</name>
<comment type="caution">
    <text evidence="1">The sequence shown here is derived from an EMBL/GenBank/DDBJ whole genome shotgun (WGS) entry which is preliminary data.</text>
</comment>
<reference evidence="1 2" key="1">
    <citation type="submission" date="2018-06" db="EMBL/GenBank/DDBJ databases">
        <title>Sphaerisporangium craniellae sp. nov., isolated from a marine sponge in the South China Sea.</title>
        <authorList>
            <person name="Li L."/>
        </authorList>
    </citation>
    <scope>NUCLEOTIDE SEQUENCE [LARGE SCALE GENOMIC DNA]</scope>
    <source>
        <strain evidence="1 2">CCTCC AA 208026</strain>
    </source>
</reference>
<evidence type="ECO:0000313" key="1">
    <source>
        <dbReference type="EMBL" id="RCG31336.1"/>
    </source>
</evidence>
<sequence>MVIFEDTWVQGGHAQSAAATVLMSGAAEVTIVTIARRVRNNQRSPGEEALRNALPTSEYTLDICPVTGRSCP</sequence>
<protein>
    <submittedName>
        <fullName evidence="1">Uncharacterized protein</fullName>
    </submittedName>
</protein>
<dbReference type="EMBL" id="QOIL01000005">
    <property type="protein sequence ID" value="RCG31336.1"/>
    <property type="molecule type" value="Genomic_DNA"/>
</dbReference>
<evidence type="ECO:0000313" key="2">
    <source>
        <dbReference type="Proteomes" id="UP000253094"/>
    </source>
</evidence>